<organism evidence="2">
    <name type="scientific">marine sediment metagenome</name>
    <dbReference type="NCBI Taxonomy" id="412755"/>
    <lineage>
        <taxon>unclassified sequences</taxon>
        <taxon>metagenomes</taxon>
        <taxon>ecological metagenomes</taxon>
    </lineage>
</organism>
<proteinExistence type="predicted"/>
<name>X1C8B7_9ZZZZ</name>
<protein>
    <submittedName>
        <fullName evidence="2">Uncharacterized protein</fullName>
    </submittedName>
</protein>
<keyword evidence="1" id="KW-0472">Membrane</keyword>
<dbReference type="AlphaFoldDB" id="X1C8B7"/>
<accession>X1C8B7</accession>
<feature type="transmembrane region" description="Helical" evidence="1">
    <location>
        <begin position="39"/>
        <end position="62"/>
    </location>
</feature>
<reference evidence="2" key="1">
    <citation type="journal article" date="2014" name="Front. Microbiol.">
        <title>High frequency of phylogenetically diverse reductive dehalogenase-homologous genes in deep subseafloor sedimentary metagenomes.</title>
        <authorList>
            <person name="Kawai M."/>
            <person name="Futagami T."/>
            <person name="Toyoda A."/>
            <person name="Takaki Y."/>
            <person name="Nishi S."/>
            <person name="Hori S."/>
            <person name="Arai W."/>
            <person name="Tsubouchi T."/>
            <person name="Morono Y."/>
            <person name="Uchiyama I."/>
            <person name="Ito T."/>
            <person name="Fujiyama A."/>
            <person name="Inagaki F."/>
            <person name="Takami H."/>
        </authorList>
    </citation>
    <scope>NUCLEOTIDE SEQUENCE</scope>
    <source>
        <strain evidence="2">Expedition CK06-06</strain>
    </source>
</reference>
<dbReference type="EMBL" id="BART01021739">
    <property type="protein sequence ID" value="GAH03622.1"/>
    <property type="molecule type" value="Genomic_DNA"/>
</dbReference>
<evidence type="ECO:0000256" key="1">
    <source>
        <dbReference type="SAM" id="Phobius"/>
    </source>
</evidence>
<evidence type="ECO:0000313" key="2">
    <source>
        <dbReference type="EMBL" id="GAH03622.1"/>
    </source>
</evidence>
<gene>
    <name evidence="2" type="ORF">S01H4_40000</name>
</gene>
<comment type="caution">
    <text evidence="2">The sequence shown here is derived from an EMBL/GenBank/DDBJ whole genome shotgun (WGS) entry which is preliminary data.</text>
</comment>
<sequence>MQKHTIFNFIGIGLLVLGGISGFSLFIRAVVGKEKFSEGWGIGTLWGLFIIGLVAGITILAISW</sequence>
<keyword evidence="1" id="KW-0812">Transmembrane</keyword>
<feature type="transmembrane region" description="Helical" evidence="1">
    <location>
        <begin position="6"/>
        <end position="27"/>
    </location>
</feature>
<keyword evidence="1" id="KW-1133">Transmembrane helix</keyword>